<dbReference type="InterPro" id="IPR035965">
    <property type="entry name" value="PAS-like_dom_sf"/>
</dbReference>
<dbReference type="SUPFAM" id="SSF55785">
    <property type="entry name" value="PYP-like sensor domain (PAS domain)"/>
    <property type="match status" value="1"/>
</dbReference>
<evidence type="ECO:0000256" key="1">
    <source>
        <dbReference type="SAM" id="Coils"/>
    </source>
</evidence>
<proteinExistence type="predicted"/>
<gene>
    <name evidence="3" type="ORF">ACFQT0_22320</name>
</gene>
<reference evidence="4" key="1">
    <citation type="journal article" date="2019" name="Int. J. Syst. Evol. Microbiol.">
        <title>The Global Catalogue of Microorganisms (GCM) 10K type strain sequencing project: providing services to taxonomists for standard genome sequencing and annotation.</title>
        <authorList>
            <consortium name="The Broad Institute Genomics Platform"/>
            <consortium name="The Broad Institute Genome Sequencing Center for Infectious Disease"/>
            <person name="Wu L."/>
            <person name="Ma J."/>
        </authorList>
    </citation>
    <scope>NUCLEOTIDE SEQUENCE [LARGE SCALE GENOMIC DNA]</scope>
    <source>
        <strain evidence="4">JCM 19635</strain>
    </source>
</reference>
<dbReference type="Proteomes" id="UP001596513">
    <property type="component" value="Unassembled WGS sequence"/>
</dbReference>
<organism evidence="3 4">
    <name type="scientific">Hymenobacter humi</name>
    <dbReference type="NCBI Taxonomy" id="1411620"/>
    <lineage>
        <taxon>Bacteria</taxon>
        <taxon>Pseudomonadati</taxon>
        <taxon>Bacteroidota</taxon>
        <taxon>Cytophagia</taxon>
        <taxon>Cytophagales</taxon>
        <taxon>Hymenobacteraceae</taxon>
        <taxon>Hymenobacter</taxon>
    </lineage>
</organism>
<protein>
    <recommendedName>
        <fullName evidence="5">PAS domain-containing protein</fullName>
    </recommendedName>
</protein>
<feature type="coiled-coil region" evidence="1">
    <location>
        <begin position="45"/>
        <end position="79"/>
    </location>
</feature>
<dbReference type="EMBL" id="JBHTEK010000001">
    <property type="protein sequence ID" value="MFC7669800.1"/>
    <property type="molecule type" value="Genomic_DNA"/>
</dbReference>
<evidence type="ECO:0000313" key="3">
    <source>
        <dbReference type="EMBL" id="MFC7669800.1"/>
    </source>
</evidence>
<keyword evidence="1" id="KW-0175">Coiled coil</keyword>
<sequence>MNVYEHDSDNSPAHLNSALESLRSRAERRKYLVTHAGADQSPQEIQKLVQELQVHQIELEMQYEELLQAQAEAQSARAQYVDLYDFAPVGYFTLSEAGLIQQLNLCGSQLLGTVRQRLVERRFALFVAPRTGPNSGSFWLKSWPPTAPSAASSSCSAKTAPRSTPR</sequence>
<keyword evidence="4" id="KW-1185">Reference proteome</keyword>
<evidence type="ECO:0008006" key="5">
    <source>
        <dbReference type="Google" id="ProtNLM"/>
    </source>
</evidence>
<dbReference type="Gene3D" id="3.30.450.20">
    <property type="entry name" value="PAS domain"/>
    <property type="match status" value="1"/>
</dbReference>
<comment type="caution">
    <text evidence="3">The sequence shown here is derived from an EMBL/GenBank/DDBJ whole genome shotgun (WGS) entry which is preliminary data.</text>
</comment>
<feature type="compositionally biased region" description="Low complexity" evidence="2">
    <location>
        <begin position="148"/>
        <end position="166"/>
    </location>
</feature>
<name>A0ABW2U8H9_9BACT</name>
<evidence type="ECO:0000313" key="4">
    <source>
        <dbReference type="Proteomes" id="UP001596513"/>
    </source>
</evidence>
<evidence type="ECO:0000256" key="2">
    <source>
        <dbReference type="SAM" id="MobiDB-lite"/>
    </source>
</evidence>
<accession>A0ABW2U8H9</accession>
<feature type="region of interest" description="Disordered" evidence="2">
    <location>
        <begin position="144"/>
        <end position="166"/>
    </location>
</feature>
<dbReference type="RefSeq" id="WP_380205279.1">
    <property type="nucleotide sequence ID" value="NZ_JBHTEK010000001.1"/>
</dbReference>